<reference evidence="2" key="1">
    <citation type="journal article" date="2012" name="Proc. Natl. Acad. Sci. U.S.A.">
        <title>Antigenic diversity is generated by distinct evolutionary mechanisms in African trypanosome species.</title>
        <authorList>
            <person name="Jackson A.P."/>
            <person name="Berry A."/>
            <person name="Aslett M."/>
            <person name="Allison H.C."/>
            <person name="Burton P."/>
            <person name="Vavrova-Anderson J."/>
            <person name="Brown R."/>
            <person name="Browne H."/>
            <person name="Corton N."/>
            <person name="Hauser H."/>
            <person name="Gamble J."/>
            <person name="Gilderthorp R."/>
            <person name="Marcello L."/>
            <person name="McQuillan J."/>
            <person name="Otto T.D."/>
            <person name="Quail M.A."/>
            <person name="Sanders M.J."/>
            <person name="van Tonder A."/>
            <person name="Ginger M.L."/>
            <person name="Field M.C."/>
            <person name="Barry J.D."/>
            <person name="Hertz-Fowler C."/>
            <person name="Berriman M."/>
        </authorList>
    </citation>
    <scope>NUCLEOTIDE SEQUENCE</scope>
    <source>
        <strain evidence="2">Y486</strain>
    </source>
</reference>
<gene>
    <name evidence="2" type="ORF">TVY486_1101890</name>
</gene>
<feature type="transmembrane region" description="Helical" evidence="1">
    <location>
        <begin position="7"/>
        <end position="34"/>
    </location>
</feature>
<dbReference type="EMBL" id="HE573027">
    <property type="protein sequence ID" value="CCC52704.1"/>
    <property type="molecule type" value="Genomic_DNA"/>
</dbReference>
<organism evidence="2">
    <name type="scientific">Trypanosoma vivax (strain Y486)</name>
    <dbReference type="NCBI Taxonomy" id="1055687"/>
    <lineage>
        <taxon>Eukaryota</taxon>
        <taxon>Discoba</taxon>
        <taxon>Euglenozoa</taxon>
        <taxon>Kinetoplastea</taxon>
        <taxon>Metakinetoplastina</taxon>
        <taxon>Trypanosomatida</taxon>
        <taxon>Trypanosomatidae</taxon>
        <taxon>Trypanosoma</taxon>
        <taxon>Duttonella</taxon>
    </lineage>
</organism>
<evidence type="ECO:0000313" key="2">
    <source>
        <dbReference type="EMBL" id="CCC52704.1"/>
    </source>
</evidence>
<keyword evidence="1" id="KW-0472">Membrane</keyword>
<accession>G0UA72</accession>
<evidence type="ECO:0000256" key="1">
    <source>
        <dbReference type="SAM" id="Phobius"/>
    </source>
</evidence>
<dbReference type="VEuPathDB" id="TriTrypDB:TvY486_1101890"/>
<keyword evidence="1" id="KW-1133">Transmembrane helix</keyword>
<proteinExistence type="predicted"/>
<keyword evidence="1" id="KW-0812">Transmembrane</keyword>
<protein>
    <submittedName>
        <fullName evidence="2">Trypanosoma vivax</fullName>
    </submittedName>
</protein>
<sequence>MCYTTHYLLCCNCSYFVFSCFSIVSNTATFHWVYPFFLCLVNLERLLRLMCFSHFNFYPFCRATLSKHDECMHLSHLLTRCEVSMHFVIGYFLYTRHFWFFWHSHYIYIFR</sequence>
<dbReference type="AlphaFoldDB" id="G0UA72"/>
<name>G0UA72_TRYVY</name>